<evidence type="ECO:0000256" key="5">
    <source>
        <dbReference type="SAM" id="MobiDB-lite"/>
    </source>
</evidence>
<evidence type="ECO:0000259" key="6">
    <source>
        <dbReference type="SMART" id="SM00226"/>
    </source>
</evidence>
<dbReference type="PANTHER" id="PTHR11717">
    <property type="entry name" value="LOW MOLECULAR WEIGHT PROTEIN TYROSINE PHOSPHATASE"/>
    <property type="match status" value="1"/>
</dbReference>
<proteinExistence type="inferred from homology"/>
<evidence type="ECO:0000313" key="7">
    <source>
        <dbReference type="EMBL" id="TFB71830.1"/>
    </source>
</evidence>
<dbReference type="EMBL" id="SOEY01000023">
    <property type="protein sequence ID" value="TFB71830.1"/>
    <property type="molecule type" value="Genomic_DNA"/>
</dbReference>
<keyword evidence="8" id="KW-1185">Reference proteome</keyword>
<evidence type="ECO:0000256" key="1">
    <source>
        <dbReference type="ARBA" id="ARBA00011063"/>
    </source>
</evidence>
<feature type="region of interest" description="Disordered" evidence="5">
    <location>
        <begin position="1"/>
        <end position="31"/>
    </location>
</feature>
<dbReference type="OrthoDB" id="9784339at2"/>
<gene>
    <name evidence="7" type="ORF">E3O06_11235</name>
</gene>
<dbReference type="SMART" id="SM00226">
    <property type="entry name" value="LMWPc"/>
    <property type="match status" value="1"/>
</dbReference>
<feature type="active site" evidence="4">
    <location>
        <position position="48"/>
    </location>
</feature>
<dbReference type="PRINTS" id="PR00719">
    <property type="entry name" value="LMWPTPASE"/>
</dbReference>
<accession>A0A4R8UWG0</accession>
<comment type="caution">
    <text evidence="7">The sequence shown here is derived from an EMBL/GenBank/DDBJ whole genome shotgun (WGS) entry which is preliminary data.</text>
</comment>
<feature type="active site" description="Nucleophile" evidence="4">
    <location>
        <position position="42"/>
    </location>
</feature>
<dbReference type="InterPro" id="IPR017867">
    <property type="entry name" value="Tyr_phospatase_low_mol_wt"/>
</dbReference>
<feature type="domain" description="Phosphotyrosine protein phosphatase I" evidence="6">
    <location>
        <begin position="36"/>
        <end position="257"/>
    </location>
</feature>
<organism evidence="7 8">
    <name type="scientific">Cryobacterium glaciale</name>
    <dbReference type="NCBI Taxonomy" id="1259145"/>
    <lineage>
        <taxon>Bacteria</taxon>
        <taxon>Bacillati</taxon>
        <taxon>Actinomycetota</taxon>
        <taxon>Actinomycetes</taxon>
        <taxon>Micrococcales</taxon>
        <taxon>Microbacteriaceae</taxon>
        <taxon>Cryobacterium</taxon>
    </lineage>
</organism>
<keyword evidence="2" id="KW-0378">Hydrolase</keyword>
<feature type="region of interest" description="Disordered" evidence="5">
    <location>
        <begin position="160"/>
        <end position="185"/>
    </location>
</feature>
<evidence type="ECO:0000256" key="2">
    <source>
        <dbReference type="ARBA" id="ARBA00022801"/>
    </source>
</evidence>
<dbReference type="InterPro" id="IPR036196">
    <property type="entry name" value="Ptyr_pPase_sf"/>
</dbReference>
<name>A0A4R8UWG0_9MICO</name>
<feature type="compositionally biased region" description="Low complexity" evidence="5">
    <location>
        <begin position="160"/>
        <end position="169"/>
    </location>
</feature>
<sequence>MTEPGGASSRAVASASRRPALAPSAASASPTGLSVPHILIVCTGNICRSPLAEQVLRARLLAAGSGVTVASAGTQAVVGGAMTPEAAALALKLGSASTVHTPRQLTADMLAQADLVLTATRDHRRDVVTLFPKATRYTFTLNQFARLVDAAAESAALAASPSAPSTSAPGPGPETGPTIDHGPGSVTWARAADAPAAQPAASAFAAFVASIAATRGLQPSPTPPTRDDIDDPYRQNASVYSRVAAIIDDSVTTVAAAISTALAAR</sequence>
<feature type="compositionally biased region" description="Low complexity" evidence="5">
    <location>
        <begin position="7"/>
        <end position="30"/>
    </location>
</feature>
<dbReference type="SUPFAM" id="SSF52788">
    <property type="entry name" value="Phosphotyrosine protein phosphatases I"/>
    <property type="match status" value="1"/>
</dbReference>
<dbReference type="Gene3D" id="3.40.50.2300">
    <property type="match status" value="1"/>
</dbReference>
<dbReference type="RefSeq" id="WP_134503481.1">
    <property type="nucleotide sequence ID" value="NZ_SOEY01000023.1"/>
</dbReference>
<dbReference type="AlphaFoldDB" id="A0A4R8UWG0"/>
<dbReference type="Pfam" id="PF01451">
    <property type="entry name" value="LMWPc"/>
    <property type="match status" value="1"/>
</dbReference>
<reference evidence="7 8" key="1">
    <citation type="submission" date="2019-03" db="EMBL/GenBank/DDBJ databases">
        <title>Genomics of glacier-inhabiting Cryobacterium strains.</title>
        <authorList>
            <person name="Liu Q."/>
            <person name="Xin Y.-H."/>
        </authorList>
    </citation>
    <scope>NUCLEOTIDE SEQUENCE [LARGE SCALE GENOMIC DNA]</scope>
    <source>
        <strain evidence="7 8">HLT2-23</strain>
    </source>
</reference>
<dbReference type="InterPro" id="IPR023485">
    <property type="entry name" value="Ptyr_pPase"/>
</dbReference>
<comment type="similarity">
    <text evidence="1">Belongs to the low molecular weight phosphotyrosine protein phosphatase family.</text>
</comment>
<evidence type="ECO:0000313" key="8">
    <source>
        <dbReference type="Proteomes" id="UP000298173"/>
    </source>
</evidence>
<dbReference type="PANTHER" id="PTHR11717:SF31">
    <property type="entry name" value="LOW MOLECULAR WEIGHT PROTEIN-TYROSINE-PHOSPHATASE ETP-RELATED"/>
    <property type="match status" value="1"/>
</dbReference>
<keyword evidence="3" id="KW-0904">Protein phosphatase</keyword>
<evidence type="ECO:0000256" key="3">
    <source>
        <dbReference type="ARBA" id="ARBA00022912"/>
    </source>
</evidence>
<protein>
    <recommendedName>
        <fullName evidence="6">Phosphotyrosine protein phosphatase I domain-containing protein</fullName>
    </recommendedName>
</protein>
<dbReference type="Proteomes" id="UP000298173">
    <property type="component" value="Unassembled WGS sequence"/>
</dbReference>
<dbReference type="GO" id="GO:0004725">
    <property type="term" value="F:protein tyrosine phosphatase activity"/>
    <property type="evidence" value="ECO:0007669"/>
    <property type="project" value="InterPro"/>
</dbReference>
<evidence type="ECO:0000256" key="4">
    <source>
        <dbReference type="PIRSR" id="PIRSR617867-1"/>
    </source>
</evidence>
<dbReference type="InterPro" id="IPR050438">
    <property type="entry name" value="LMW_PTPase"/>
</dbReference>